<dbReference type="GO" id="GO:0004622">
    <property type="term" value="F:phosphatidylcholine lysophospholipase activity"/>
    <property type="evidence" value="ECO:0007669"/>
    <property type="project" value="TreeGrafter"/>
</dbReference>
<keyword evidence="2" id="KW-0378">Hydrolase</keyword>
<evidence type="ECO:0000313" key="2">
    <source>
        <dbReference type="EMBL" id="PTQ55460.1"/>
    </source>
</evidence>
<dbReference type="InterPro" id="IPR051532">
    <property type="entry name" value="Ester_Hydrolysis_Enzymes"/>
</dbReference>
<evidence type="ECO:0000313" key="3">
    <source>
        <dbReference type="Proteomes" id="UP000244338"/>
    </source>
</evidence>
<dbReference type="AlphaFoldDB" id="A0A2R6XYH2"/>
<gene>
    <name evidence="2" type="ORF">BSOLF_2088</name>
</gene>
<proteinExistence type="predicted"/>
<dbReference type="InterPro" id="IPR036514">
    <property type="entry name" value="SGNH_hydro_sf"/>
</dbReference>
<accession>A0A2R6XYH2</accession>
<organism evidence="2 3">
    <name type="scientific">Candidatus Carbonibacillus altaicus</name>
    <dbReference type="NCBI Taxonomy" id="2163959"/>
    <lineage>
        <taxon>Bacteria</taxon>
        <taxon>Bacillati</taxon>
        <taxon>Bacillota</taxon>
        <taxon>Bacilli</taxon>
        <taxon>Bacillales</taxon>
        <taxon>Candidatus Carbonibacillus</taxon>
    </lineage>
</organism>
<feature type="domain" description="SGNH hydrolase-type esterase" evidence="1">
    <location>
        <begin position="79"/>
        <end position="277"/>
    </location>
</feature>
<name>A0A2R6XYH2_9BACL</name>
<comment type="caution">
    <text evidence="2">The sequence shown here is derived from an EMBL/GenBank/DDBJ whole genome shotgun (WGS) entry which is preliminary data.</text>
</comment>
<dbReference type="PANTHER" id="PTHR30383">
    <property type="entry name" value="THIOESTERASE 1/PROTEASE 1/LYSOPHOSPHOLIPASE L1"/>
    <property type="match status" value="1"/>
</dbReference>
<evidence type="ECO:0000259" key="1">
    <source>
        <dbReference type="Pfam" id="PF13472"/>
    </source>
</evidence>
<dbReference type="PANTHER" id="PTHR30383:SF27">
    <property type="entry name" value="SPORE GERMINATION LIPASE LIPC"/>
    <property type="match status" value="1"/>
</dbReference>
<dbReference type="EMBL" id="PEBX01000112">
    <property type="protein sequence ID" value="PTQ55460.1"/>
    <property type="molecule type" value="Genomic_DNA"/>
</dbReference>
<reference evidence="3" key="1">
    <citation type="journal article" date="2018" name="Sci. Rep.">
        <title>Lignite coal burning seam in the remote Altai Mountains harbors a hydrogen-driven thermophilic microbial community.</title>
        <authorList>
            <person name="Kadnikov V.V."/>
            <person name="Mardanov A.V."/>
            <person name="Ivasenko D.A."/>
            <person name="Antsiferov D.V."/>
            <person name="Beletsky A.V."/>
            <person name="Karnachuk O.V."/>
            <person name="Ravin N.V."/>
        </authorList>
    </citation>
    <scope>NUCLEOTIDE SEQUENCE [LARGE SCALE GENOMIC DNA]</scope>
</reference>
<dbReference type="SUPFAM" id="SSF52266">
    <property type="entry name" value="SGNH hydrolase"/>
    <property type="match status" value="1"/>
</dbReference>
<sequence>MMRYGTRRVLLTIGIIFSVLALFLFVGGFVLALGTIFGPGGEAQAVGQSDMAHVGEPPDAQGKNTLTANDHPWPAVIVALGDSLARGIGDDGSGGFVGRLRKLMETSEKHVPAVTNLAVSGATSKDLLQKLSEPGVPETIRKADLLLLSIGGNDAFPDVRVLEQGDAGRENQIEANLTRSAELDRYRTHLSQALETIRSYNASAPIFLLGLYDPFNDVPGLGRASLQAVHAWNGAIEEVAADIEQVYVVPTFDLMLLGGRAYLSNDHFHPDARGYAAIAERLFSNIKEYASLYHPDEKR</sequence>
<dbReference type="Pfam" id="PF13472">
    <property type="entry name" value="Lipase_GDSL_2"/>
    <property type="match status" value="1"/>
</dbReference>
<dbReference type="InterPro" id="IPR013830">
    <property type="entry name" value="SGNH_hydro"/>
</dbReference>
<protein>
    <submittedName>
        <fullName evidence="2">Lipase/Acylhydrolase with GDSL-like motif</fullName>
    </submittedName>
</protein>
<dbReference type="Gene3D" id="3.40.50.1110">
    <property type="entry name" value="SGNH hydrolase"/>
    <property type="match status" value="1"/>
</dbReference>
<dbReference type="Proteomes" id="UP000244338">
    <property type="component" value="Unassembled WGS sequence"/>
</dbReference>